<evidence type="ECO:0000313" key="11">
    <source>
        <dbReference type="EMBL" id="CAK9060896.1"/>
    </source>
</evidence>
<keyword evidence="7" id="KW-0378">Hydrolase</keyword>
<evidence type="ECO:0000313" key="12">
    <source>
        <dbReference type="Proteomes" id="UP001642464"/>
    </source>
</evidence>
<dbReference type="PANTHER" id="PTHR42945">
    <property type="entry name" value="HISTIDINE BIOSYNTHESIS BIFUNCTIONAL PROTEIN"/>
    <property type="match status" value="1"/>
</dbReference>
<dbReference type="SUPFAM" id="SSF55620">
    <property type="entry name" value="Tetrahydrobiopterin biosynthesis enzymes-like"/>
    <property type="match status" value="1"/>
</dbReference>
<evidence type="ECO:0000256" key="3">
    <source>
        <dbReference type="ARBA" id="ARBA00012721"/>
    </source>
</evidence>
<keyword evidence="12" id="KW-1185">Reference proteome</keyword>
<evidence type="ECO:0000256" key="7">
    <source>
        <dbReference type="ARBA" id="ARBA00022801"/>
    </source>
</evidence>
<evidence type="ECO:0000256" key="6">
    <source>
        <dbReference type="ARBA" id="ARBA00022605"/>
    </source>
</evidence>
<evidence type="ECO:0000256" key="4">
    <source>
        <dbReference type="ARBA" id="ARBA00017720"/>
    </source>
</evidence>
<comment type="pathway">
    <text evidence="2">Amino-acid biosynthesis; L-histidine biosynthesis; L-histidine from 5-phospho-alpha-D-ribose 1-diphosphate: step 3/9.</text>
</comment>
<keyword evidence="5" id="KW-0963">Cytoplasm</keyword>
<evidence type="ECO:0000256" key="1">
    <source>
        <dbReference type="ARBA" id="ARBA00000024"/>
    </source>
</evidence>
<dbReference type="HAMAP" id="MF_01021">
    <property type="entry name" value="HisI"/>
    <property type="match status" value="1"/>
</dbReference>
<dbReference type="PROSITE" id="PS00860">
    <property type="entry name" value="GTP_CYCLOHYDROL_1_2"/>
    <property type="match status" value="1"/>
</dbReference>
<feature type="non-terminal residue" evidence="11">
    <location>
        <position position="188"/>
    </location>
</feature>
<dbReference type="NCBIfam" id="NF000768">
    <property type="entry name" value="PRK00051.1"/>
    <property type="match status" value="1"/>
</dbReference>
<comment type="catalytic activity">
    <reaction evidence="1">
        <text>1-(5-phospho-beta-D-ribosyl)-5'-AMP + H2O = 1-(5-phospho-beta-D-ribosyl)-5-[(5-phospho-beta-D-ribosylamino)methylideneamino]imidazole-4-carboxamide</text>
        <dbReference type="Rhea" id="RHEA:20049"/>
        <dbReference type="ChEBI" id="CHEBI:15377"/>
        <dbReference type="ChEBI" id="CHEBI:58435"/>
        <dbReference type="ChEBI" id="CHEBI:59457"/>
        <dbReference type="EC" id="3.5.4.19"/>
    </reaction>
</comment>
<dbReference type="EMBL" id="CAXAMM010027475">
    <property type="protein sequence ID" value="CAK9060896.1"/>
    <property type="molecule type" value="Genomic_DNA"/>
</dbReference>
<protein>
    <recommendedName>
        <fullName evidence="4">Histidine biosynthesis bifunctional protein HisIE</fullName>
        <ecNumber evidence="3">3.5.4.19</ecNumber>
    </recommendedName>
</protein>
<reference evidence="11 12" key="1">
    <citation type="submission" date="2024-02" db="EMBL/GenBank/DDBJ databases">
        <authorList>
            <person name="Chen Y."/>
            <person name="Shah S."/>
            <person name="Dougan E. K."/>
            <person name="Thang M."/>
            <person name="Chan C."/>
        </authorList>
    </citation>
    <scope>NUCLEOTIDE SEQUENCE [LARGE SCALE GENOMIC DNA]</scope>
</reference>
<organism evidence="11 12">
    <name type="scientific">Durusdinium trenchii</name>
    <dbReference type="NCBI Taxonomy" id="1381693"/>
    <lineage>
        <taxon>Eukaryota</taxon>
        <taxon>Sar</taxon>
        <taxon>Alveolata</taxon>
        <taxon>Dinophyceae</taxon>
        <taxon>Suessiales</taxon>
        <taxon>Symbiodiniaceae</taxon>
        <taxon>Durusdinium</taxon>
    </lineage>
</organism>
<dbReference type="Proteomes" id="UP001642464">
    <property type="component" value="Unassembled WGS sequence"/>
</dbReference>
<keyword evidence="8" id="KW-0368">Histidine biosynthesis</keyword>
<dbReference type="Pfam" id="PF01502">
    <property type="entry name" value="PRA-CH"/>
    <property type="match status" value="1"/>
</dbReference>
<gene>
    <name evidence="11" type="ORF">SCF082_LOCUS31995</name>
</gene>
<sequence>MARVVDIFAKRLQTQENLTSQIASTIDDALAPRGLAVMMEAEHQCMTMRGVQKPGVSTITTQFTGIFEDDPAEQAKFMTLDGLIAAVVTDFKTSEVLMVGYMNEEALKRTIETGEAWYWSRSRKGFWKKGETSGQIQKVQEILTDCDQDALVVKVTVEGNGATCHVGYRSCFFRKVVNTSDGTVRLAN</sequence>
<dbReference type="InterPro" id="IPR026660">
    <property type="entry name" value="PRA-CH"/>
</dbReference>
<dbReference type="InterPro" id="IPR002496">
    <property type="entry name" value="PRib_AMP_CycHydrolase_dom"/>
</dbReference>
<comment type="caution">
    <text evidence="11">The sequence shown here is derived from an EMBL/GenBank/DDBJ whole genome shotgun (WGS) entry which is preliminary data.</text>
</comment>
<dbReference type="Pfam" id="PF01227">
    <property type="entry name" value="GTP_cyclohydroI"/>
    <property type="match status" value="1"/>
</dbReference>
<dbReference type="SUPFAM" id="SSF141734">
    <property type="entry name" value="HisI-like"/>
    <property type="match status" value="1"/>
</dbReference>
<name>A0ABP0NB51_9DINO</name>
<keyword evidence="6" id="KW-0028">Amino-acid biosynthesis</keyword>
<dbReference type="InterPro" id="IPR038019">
    <property type="entry name" value="PRib_AMP_CycHydrolase_sf"/>
</dbReference>
<dbReference type="Gene3D" id="3.10.20.810">
    <property type="entry name" value="Phosphoribosyl-AMP cyclohydrolase"/>
    <property type="match status" value="1"/>
</dbReference>
<dbReference type="InterPro" id="IPR020602">
    <property type="entry name" value="GTP_CycHdrlase_I_dom"/>
</dbReference>
<evidence type="ECO:0000259" key="9">
    <source>
        <dbReference type="Pfam" id="PF01227"/>
    </source>
</evidence>
<evidence type="ECO:0000256" key="5">
    <source>
        <dbReference type="ARBA" id="ARBA00022490"/>
    </source>
</evidence>
<dbReference type="EC" id="3.5.4.19" evidence="3"/>
<accession>A0ABP0NB51</accession>
<evidence type="ECO:0000256" key="8">
    <source>
        <dbReference type="ARBA" id="ARBA00023102"/>
    </source>
</evidence>
<proteinExistence type="inferred from homology"/>
<feature type="domain" description="GTP cyclohydrolase I" evidence="9">
    <location>
        <begin position="1"/>
        <end position="80"/>
    </location>
</feature>
<evidence type="ECO:0000256" key="2">
    <source>
        <dbReference type="ARBA" id="ARBA00005169"/>
    </source>
</evidence>
<dbReference type="PANTHER" id="PTHR42945:SF1">
    <property type="entry name" value="HISTIDINE BIOSYNTHESIS BIFUNCTIONAL PROTEIN HIS7"/>
    <property type="match status" value="1"/>
</dbReference>
<dbReference type="InterPro" id="IPR018234">
    <property type="entry name" value="GTP_CycHdrlase_I_CS"/>
</dbReference>
<evidence type="ECO:0000259" key="10">
    <source>
        <dbReference type="Pfam" id="PF01502"/>
    </source>
</evidence>
<feature type="domain" description="Phosphoribosyl-AMP cyclohydrolase" evidence="10">
    <location>
        <begin position="98"/>
        <end position="173"/>
    </location>
</feature>